<comment type="subcellular location">
    <subcellularLocation>
        <location evidence="1 8">Cell outer membrane</location>
        <topology evidence="1 8">Multi-pass membrane protein</topology>
    </subcellularLocation>
</comment>
<dbReference type="eggNOG" id="COG4772">
    <property type="taxonomic scope" value="Bacteria"/>
</dbReference>
<dbReference type="PROSITE" id="PS52016">
    <property type="entry name" value="TONB_DEPENDENT_REC_3"/>
    <property type="match status" value="1"/>
</dbReference>
<protein>
    <submittedName>
        <fullName evidence="13">Iron transporter</fullName>
    </submittedName>
</protein>
<dbReference type="Pfam" id="PF00593">
    <property type="entry name" value="TonB_dep_Rec_b-barrel"/>
    <property type="match status" value="1"/>
</dbReference>
<organism evidence="13 14">
    <name type="scientific">Alishewanella jeotgali KCTC 22429</name>
    <dbReference type="NCBI Taxonomy" id="1129374"/>
    <lineage>
        <taxon>Bacteria</taxon>
        <taxon>Pseudomonadati</taxon>
        <taxon>Pseudomonadota</taxon>
        <taxon>Gammaproteobacteria</taxon>
        <taxon>Alteromonadales</taxon>
        <taxon>Alteromonadaceae</taxon>
        <taxon>Alishewanella</taxon>
    </lineage>
</organism>
<evidence type="ECO:0000256" key="10">
    <source>
        <dbReference type="SAM" id="SignalP"/>
    </source>
</evidence>
<dbReference type="PATRIC" id="fig|1129374.4.peg.3479"/>
<dbReference type="Gene3D" id="2.170.130.10">
    <property type="entry name" value="TonB-dependent receptor, plug domain"/>
    <property type="match status" value="1"/>
</dbReference>
<evidence type="ECO:0000256" key="8">
    <source>
        <dbReference type="PROSITE-ProRule" id="PRU01360"/>
    </source>
</evidence>
<evidence type="ECO:0000256" key="4">
    <source>
        <dbReference type="ARBA" id="ARBA00022692"/>
    </source>
</evidence>
<dbReference type="GO" id="GO:0044718">
    <property type="term" value="P:siderophore transmembrane transport"/>
    <property type="evidence" value="ECO:0007669"/>
    <property type="project" value="TreeGrafter"/>
</dbReference>
<evidence type="ECO:0000256" key="2">
    <source>
        <dbReference type="ARBA" id="ARBA00022448"/>
    </source>
</evidence>
<feature type="domain" description="TonB-dependent receptor plug" evidence="12">
    <location>
        <begin position="60"/>
        <end position="147"/>
    </location>
</feature>
<evidence type="ECO:0000256" key="3">
    <source>
        <dbReference type="ARBA" id="ARBA00022452"/>
    </source>
</evidence>
<keyword evidence="2 8" id="KW-0813">Transport</keyword>
<evidence type="ECO:0000256" key="1">
    <source>
        <dbReference type="ARBA" id="ARBA00004571"/>
    </source>
</evidence>
<dbReference type="GO" id="GO:0015344">
    <property type="term" value="F:siderophore uptake transmembrane transporter activity"/>
    <property type="evidence" value="ECO:0007669"/>
    <property type="project" value="TreeGrafter"/>
</dbReference>
<feature type="domain" description="TonB-dependent receptor-like beta-barrel" evidence="11">
    <location>
        <begin position="223"/>
        <end position="618"/>
    </location>
</feature>
<reference evidence="13 14" key="1">
    <citation type="journal article" date="2012" name="J. Bacteriol.">
        <title>Genome Sequence of Extracellular-Protease-Producing Alishewanella jeotgali Isolated from Traditional Korean Fermented Seafood.</title>
        <authorList>
            <person name="Jung J."/>
            <person name="Chun J."/>
            <person name="Park W."/>
        </authorList>
    </citation>
    <scope>NUCLEOTIDE SEQUENCE [LARGE SCALE GENOMIC DNA]</scope>
    <source>
        <strain evidence="13 14">KCTC 22429</strain>
    </source>
</reference>
<dbReference type="GO" id="GO:0009279">
    <property type="term" value="C:cell outer membrane"/>
    <property type="evidence" value="ECO:0007669"/>
    <property type="project" value="UniProtKB-SubCell"/>
</dbReference>
<evidence type="ECO:0000259" key="11">
    <source>
        <dbReference type="Pfam" id="PF00593"/>
    </source>
</evidence>
<evidence type="ECO:0000256" key="9">
    <source>
        <dbReference type="RuleBase" id="RU003357"/>
    </source>
</evidence>
<keyword evidence="4 8" id="KW-0812">Transmembrane</keyword>
<evidence type="ECO:0000313" key="13">
    <source>
        <dbReference type="EMBL" id="EHR39254.1"/>
    </source>
</evidence>
<dbReference type="AlphaFoldDB" id="H3ZJF3"/>
<dbReference type="InterPro" id="IPR036942">
    <property type="entry name" value="Beta-barrel_TonB_sf"/>
</dbReference>
<dbReference type="Pfam" id="PF07715">
    <property type="entry name" value="Plug"/>
    <property type="match status" value="1"/>
</dbReference>
<proteinExistence type="inferred from homology"/>
<evidence type="ECO:0000313" key="14">
    <source>
        <dbReference type="Proteomes" id="UP000012046"/>
    </source>
</evidence>
<keyword evidence="3 8" id="KW-1134">Transmembrane beta strand</keyword>
<keyword evidence="10" id="KW-0732">Signal</keyword>
<evidence type="ECO:0000256" key="6">
    <source>
        <dbReference type="ARBA" id="ARBA00023136"/>
    </source>
</evidence>
<dbReference type="STRING" id="1129374.AJE_17605"/>
<dbReference type="InterPro" id="IPR039426">
    <property type="entry name" value="TonB-dep_rcpt-like"/>
</dbReference>
<sequence>MLRPSLKPVTASIMLAVSSGALAQTPEVIVITANAQQQRWLDAAASIEVRALPRSGLLIDSGQLLQGIPGLQVDSRANFAQDTRLSIRGFGSRSAFGVRGIYLSQDGIPISAPDGQGQLSSVLLDNIAEIEVLRGPLAVLYGNGAGGVIALRTATEATARAGTALAVSQQHQQYQLAGRQQLGQHQFSLAAKHFESDGFRPHSAARKQQLQGLWQTQLADSLSASLRLDFAYDPLLQDPLSLTPTQWRADPKQTVSQAQQFDTTKSTRQRQLSLALQQSGHSPWQLALWRGEREVTQRLAFTGAAITSAGGDIALDRQYQGVNGQYSWRLTDVLQSTVGGAWVSSDDERQGFVNNFGQRGDLRRDETNLAENRDLFWRLHWQATAKLSVDAGLRYTELSYQIRDRFIQGANPDDSGRKNYYQQAAAMGLNYRLNDSLSWFISTGLGFEAPTLAELAYKPEGSGLNLALLASENRQWESGVKYAASRARFSVSAFSIRSSDELLVASSDNGRTSFRNAGATARQGLEFYWQQQLTPALSQQVALTYLDAQFDSAELAGKRIPGVARLDSHWQLSWQPWLTRPLFLEWTSRYRDQIAINDQNSDFAPASLSFDLSLHSTQQLGQWQVRSWLQLQNLTDRNNVGAVVVNQSNGRAFESAPGRQLSAGINLDYLW</sequence>
<evidence type="ECO:0000256" key="5">
    <source>
        <dbReference type="ARBA" id="ARBA00023077"/>
    </source>
</evidence>
<feature type="chain" id="PRO_5003592118" evidence="10">
    <location>
        <begin position="24"/>
        <end position="671"/>
    </location>
</feature>
<comment type="similarity">
    <text evidence="8 9">Belongs to the TonB-dependent receptor family.</text>
</comment>
<keyword evidence="5 9" id="KW-0798">TonB box</keyword>
<keyword evidence="6 8" id="KW-0472">Membrane</keyword>
<dbReference type="PANTHER" id="PTHR30069:SF28">
    <property type="entry name" value="TONB-DEPENDENT RECEPTOR YNCD-RELATED"/>
    <property type="match status" value="1"/>
</dbReference>
<dbReference type="Proteomes" id="UP000012046">
    <property type="component" value="Unassembled WGS sequence"/>
</dbReference>
<evidence type="ECO:0000259" key="12">
    <source>
        <dbReference type="Pfam" id="PF07715"/>
    </source>
</evidence>
<dbReference type="InterPro" id="IPR000531">
    <property type="entry name" value="Beta-barrel_TonB"/>
</dbReference>
<accession>H3ZJF3</accession>
<evidence type="ECO:0000256" key="7">
    <source>
        <dbReference type="ARBA" id="ARBA00023237"/>
    </source>
</evidence>
<dbReference type="SUPFAM" id="SSF56935">
    <property type="entry name" value="Porins"/>
    <property type="match status" value="1"/>
</dbReference>
<dbReference type="Gene3D" id="2.40.170.20">
    <property type="entry name" value="TonB-dependent receptor, beta-barrel domain"/>
    <property type="match status" value="1"/>
</dbReference>
<dbReference type="RefSeq" id="WP_008951991.1">
    <property type="nucleotide sequence ID" value="NZ_AHTH01000065.1"/>
</dbReference>
<feature type="signal peptide" evidence="10">
    <location>
        <begin position="1"/>
        <end position="23"/>
    </location>
</feature>
<dbReference type="PANTHER" id="PTHR30069">
    <property type="entry name" value="TONB-DEPENDENT OUTER MEMBRANE RECEPTOR"/>
    <property type="match status" value="1"/>
</dbReference>
<comment type="caution">
    <text evidence="13">The sequence shown here is derived from an EMBL/GenBank/DDBJ whole genome shotgun (WGS) entry which is preliminary data.</text>
</comment>
<keyword evidence="14" id="KW-1185">Reference proteome</keyword>
<dbReference type="EMBL" id="AHTH01000065">
    <property type="protein sequence ID" value="EHR39254.1"/>
    <property type="molecule type" value="Genomic_DNA"/>
</dbReference>
<dbReference type="InterPro" id="IPR012910">
    <property type="entry name" value="Plug_dom"/>
</dbReference>
<name>H3ZJF3_9ALTE</name>
<keyword evidence="7 8" id="KW-0998">Cell outer membrane</keyword>
<dbReference type="InterPro" id="IPR037066">
    <property type="entry name" value="Plug_dom_sf"/>
</dbReference>
<gene>
    <name evidence="13" type="ORF">AJE_17605</name>
</gene>